<dbReference type="RefSeq" id="XP_013261245.1">
    <property type="nucleotide sequence ID" value="XM_013405791.1"/>
</dbReference>
<dbReference type="SUPFAM" id="SSF55729">
    <property type="entry name" value="Acyl-CoA N-acyltransferases (Nat)"/>
    <property type="match status" value="1"/>
</dbReference>
<reference evidence="2 3" key="1">
    <citation type="submission" date="2013-03" db="EMBL/GenBank/DDBJ databases">
        <title>The Genome Sequence of Exophiala aquamarina CBS 119918.</title>
        <authorList>
            <consortium name="The Broad Institute Genomics Platform"/>
            <person name="Cuomo C."/>
            <person name="de Hoog S."/>
            <person name="Gorbushina A."/>
            <person name="Walker B."/>
            <person name="Young S.K."/>
            <person name="Zeng Q."/>
            <person name="Gargeya S."/>
            <person name="Fitzgerald M."/>
            <person name="Haas B."/>
            <person name="Abouelleil A."/>
            <person name="Allen A.W."/>
            <person name="Alvarado L."/>
            <person name="Arachchi H.M."/>
            <person name="Berlin A.M."/>
            <person name="Chapman S.B."/>
            <person name="Gainer-Dewar J."/>
            <person name="Goldberg J."/>
            <person name="Griggs A."/>
            <person name="Gujja S."/>
            <person name="Hansen M."/>
            <person name="Howarth C."/>
            <person name="Imamovic A."/>
            <person name="Ireland A."/>
            <person name="Larimer J."/>
            <person name="McCowan C."/>
            <person name="Murphy C."/>
            <person name="Pearson M."/>
            <person name="Poon T.W."/>
            <person name="Priest M."/>
            <person name="Roberts A."/>
            <person name="Saif S."/>
            <person name="Shea T."/>
            <person name="Sisk P."/>
            <person name="Sykes S."/>
            <person name="Wortman J."/>
            <person name="Nusbaum C."/>
            <person name="Birren B."/>
        </authorList>
    </citation>
    <scope>NUCLEOTIDE SEQUENCE [LARGE SCALE GENOMIC DNA]</scope>
    <source>
        <strain evidence="2 3">CBS 119918</strain>
    </source>
</reference>
<dbReference type="PANTHER" id="PTHR43441:SF5">
    <property type="entry name" value="FAMILY ACETYLTRANSFERASE, PUTATIVE-RELATED"/>
    <property type="match status" value="1"/>
</dbReference>
<dbReference type="Proteomes" id="UP000027920">
    <property type="component" value="Unassembled WGS sequence"/>
</dbReference>
<dbReference type="Gene3D" id="3.40.630.30">
    <property type="match status" value="1"/>
</dbReference>
<protein>
    <recommendedName>
        <fullName evidence="4">N-acetyltransferase domain-containing protein</fullName>
    </recommendedName>
</protein>
<evidence type="ECO:0000313" key="2">
    <source>
        <dbReference type="EMBL" id="KEF58655.1"/>
    </source>
</evidence>
<evidence type="ECO:0000256" key="1">
    <source>
        <dbReference type="SAM" id="MobiDB-lite"/>
    </source>
</evidence>
<dbReference type="EMBL" id="AMGV01000004">
    <property type="protein sequence ID" value="KEF58655.1"/>
    <property type="molecule type" value="Genomic_DNA"/>
</dbReference>
<dbReference type="GO" id="GO:0008999">
    <property type="term" value="F:protein-N-terminal-alanine acetyltransferase activity"/>
    <property type="evidence" value="ECO:0007669"/>
    <property type="project" value="TreeGrafter"/>
</dbReference>
<dbReference type="PANTHER" id="PTHR43441">
    <property type="entry name" value="RIBOSOMAL-PROTEIN-SERINE ACETYLTRANSFERASE"/>
    <property type="match status" value="1"/>
</dbReference>
<keyword evidence="3" id="KW-1185">Reference proteome</keyword>
<name>A0A072PT12_9EURO</name>
<dbReference type="HOGENOM" id="CLU_078023_0_0_1"/>
<proteinExistence type="predicted"/>
<dbReference type="GeneID" id="25281498"/>
<dbReference type="GO" id="GO:1990189">
    <property type="term" value="F:protein N-terminal-serine acetyltransferase activity"/>
    <property type="evidence" value="ECO:0007669"/>
    <property type="project" value="TreeGrafter"/>
</dbReference>
<organism evidence="2 3">
    <name type="scientific">Exophiala aquamarina CBS 119918</name>
    <dbReference type="NCBI Taxonomy" id="1182545"/>
    <lineage>
        <taxon>Eukaryota</taxon>
        <taxon>Fungi</taxon>
        <taxon>Dikarya</taxon>
        <taxon>Ascomycota</taxon>
        <taxon>Pezizomycotina</taxon>
        <taxon>Eurotiomycetes</taxon>
        <taxon>Chaetothyriomycetidae</taxon>
        <taxon>Chaetothyriales</taxon>
        <taxon>Herpotrichiellaceae</taxon>
        <taxon>Exophiala</taxon>
    </lineage>
</organism>
<dbReference type="InterPro" id="IPR016181">
    <property type="entry name" value="Acyl_CoA_acyltransferase"/>
</dbReference>
<evidence type="ECO:0008006" key="4">
    <source>
        <dbReference type="Google" id="ProtNLM"/>
    </source>
</evidence>
<dbReference type="VEuPathDB" id="FungiDB:A1O9_06581"/>
<dbReference type="OrthoDB" id="41238at2759"/>
<feature type="region of interest" description="Disordered" evidence="1">
    <location>
        <begin position="137"/>
        <end position="163"/>
    </location>
</feature>
<sequence>MADALPYGFCLPIDISKLENSRMSLIPLQLSWDIMTSRADWDRLCSIYVRETLPYPELFDHVSFGPFRHNNEFRRHFDVRCLQDHGTIILAIILKRCTIRKRRGGGDISGGANNVDDLEVEDGTFAGTIGLLNTDVSRSRTEVGHKPKPRRGSEGPSIDEPLIYASDTPSPKIVIFPRFQRTFVGTHAHGLLLQQCLDPLPSGLGLRRVQWQANSQNTTSIRAAQRMGYQLEGIMRWERALAEGKTGIGPSDAQGKGLPMLDANGKTLGIGRHSAMLAICWDDWTGGGGRKRVLELMSR</sequence>
<dbReference type="InterPro" id="IPR051908">
    <property type="entry name" value="Ribosomal_N-acetyltransferase"/>
</dbReference>
<gene>
    <name evidence="2" type="ORF">A1O9_06581</name>
</gene>
<accession>A0A072PT12</accession>
<dbReference type="AlphaFoldDB" id="A0A072PT12"/>
<comment type="caution">
    <text evidence="2">The sequence shown here is derived from an EMBL/GenBank/DDBJ whole genome shotgun (WGS) entry which is preliminary data.</text>
</comment>
<evidence type="ECO:0000313" key="3">
    <source>
        <dbReference type="Proteomes" id="UP000027920"/>
    </source>
</evidence>